<dbReference type="Proteomes" id="UP000664398">
    <property type="component" value="Unassembled WGS sequence"/>
</dbReference>
<dbReference type="PANTHER" id="PTHR30429:SF3">
    <property type="entry name" value="LIPOPROTEIN"/>
    <property type="match status" value="1"/>
</dbReference>
<evidence type="ECO:0000256" key="1">
    <source>
        <dbReference type="ARBA" id="ARBA00004635"/>
    </source>
</evidence>
<evidence type="ECO:0000256" key="4">
    <source>
        <dbReference type="ARBA" id="ARBA00023136"/>
    </source>
</evidence>
<evidence type="ECO:0000256" key="6">
    <source>
        <dbReference type="ARBA" id="ARBA00023288"/>
    </source>
</evidence>
<feature type="chain" id="PRO_5038930256" evidence="7">
    <location>
        <begin position="27"/>
        <end position="298"/>
    </location>
</feature>
<dbReference type="SUPFAM" id="SSF53850">
    <property type="entry name" value="Periplasmic binding protein-like II"/>
    <property type="match status" value="1"/>
</dbReference>
<sequence length="298" mass="31767">MRLKKSGIVFASIAAFSLALTGCASGGASDEGSKKTETVRLGVVGESNPYWTDFVDAAAEEGIEVDLVDFQDYNQPNPALSQGDLDLNQFQHVVYLAEYNVANDDDLVPIGSTAIYPLALFSDKYDSVEDIPEGSEIAIPNDVVNRARALLVLQSAGLLELKGGGTIFSTPDEIDASKSKVKIIEVQADLVPNSLADVAGGVVNNEFATKAGLDYADAIAQDDPSDPNALPYVNIFAARAEDQDNETYKKLVEIYQGTQAVQDGVVEDSGNTAVMTKVPVADLLESLKRVEDDVRANS</sequence>
<dbReference type="Gene3D" id="3.40.190.10">
    <property type="entry name" value="Periplasmic binding protein-like II"/>
    <property type="match status" value="2"/>
</dbReference>
<dbReference type="AlphaFoldDB" id="A0A939RXK5"/>
<accession>A0A939RXK5</accession>
<dbReference type="Pfam" id="PF03180">
    <property type="entry name" value="Lipoprotein_9"/>
    <property type="match status" value="1"/>
</dbReference>
<comment type="subcellular location">
    <subcellularLocation>
        <location evidence="1">Membrane</location>
        <topology evidence="1">Lipid-anchor</topology>
    </subcellularLocation>
</comment>
<organism evidence="8 9">
    <name type="scientific">Leucobacter ruminantium</name>
    <dbReference type="NCBI Taxonomy" id="1289170"/>
    <lineage>
        <taxon>Bacteria</taxon>
        <taxon>Bacillati</taxon>
        <taxon>Actinomycetota</taxon>
        <taxon>Actinomycetes</taxon>
        <taxon>Micrococcales</taxon>
        <taxon>Microbacteriaceae</taxon>
        <taxon>Leucobacter</taxon>
    </lineage>
</organism>
<keyword evidence="4" id="KW-0472">Membrane</keyword>
<comment type="caution">
    <text evidence="8">The sequence shown here is derived from an EMBL/GenBank/DDBJ whole genome shotgun (WGS) entry which is preliminary data.</text>
</comment>
<evidence type="ECO:0000256" key="2">
    <source>
        <dbReference type="ARBA" id="ARBA00008973"/>
    </source>
</evidence>
<evidence type="ECO:0000256" key="3">
    <source>
        <dbReference type="ARBA" id="ARBA00022729"/>
    </source>
</evidence>
<gene>
    <name evidence="8" type="ORF">J4H91_13015</name>
</gene>
<dbReference type="GO" id="GO:0016020">
    <property type="term" value="C:membrane"/>
    <property type="evidence" value="ECO:0007669"/>
    <property type="project" value="UniProtKB-SubCell"/>
</dbReference>
<keyword evidence="5" id="KW-0564">Palmitate</keyword>
<evidence type="ECO:0000313" key="9">
    <source>
        <dbReference type="Proteomes" id="UP000664398"/>
    </source>
</evidence>
<evidence type="ECO:0000256" key="7">
    <source>
        <dbReference type="SAM" id="SignalP"/>
    </source>
</evidence>
<proteinExistence type="inferred from homology"/>
<reference evidence="8" key="1">
    <citation type="submission" date="2021-03" db="EMBL/GenBank/DDBJ databases">
        <title>Leucobacter chromiisoli sp. nov., isolated from chromium-containing soil of chemical plant.</title>
        <authorList>
            <person name="Xu Z."/>
        </authorList>
    </citation>
    <scope>NUCLEOTIDE SEQUENCE</scope>
    <source>
        <strain evidence="8">A2</strain>
    </source>
</reference>
<evidence type="ECO:0000313" key="8">
    <source>
        <dbReference type="EMBL" id="MBO1806227.1"/>
    </source>
</evidence>
<evidence type="ECO:0000256" key="5">
    <source>
        <dbReference type="ARBA" id="ARBA00023139"/>
    </source>
</evidence>
<dbReference type="RefSeq" id="WP_208046692.1">
    <property type="nucleotide sequence ID" value="NZ_JAGDYL010000026.1"/>
</dbReference>
<comment type="similarity">
    <text evidence="2">Belongs to the NlpA lipoprotein family.</text>
</comment>
<dbReference type="PANTHER" id="PTHR30429">
    <property type="entry name" value="D-METHIONINE-BINDING LIPOPROTEIN METQ"/>
    <property type="match status" value="1"/>
</dbReference>
<keyword evidence="9" id="KW-1185">Reference proteome</keyword>
<name>A0A939RXK5_9MICO</name>
<dbReference type="InterPro" id="IPR004872">
    <property type="entry name" value="Lipoprotein_NlpA"/>
</dbReference>
<protein>
    <submittedName>
        <fullName evidence="8">Methionine ABC transporter substrate-binding protein</fullName>
    </submittedName>
</protein>
<dbReference type="PROSITE" id="PS51257">
    <property type="entry name" value="PROKAR_LIPOPROTEIN"/>
    <property type="match status" value="1"/>
</dbReference>
<keyword evidence="3 7" id="KW-0732">Signal</keyword>
<keyword evidence="6" id="KW-0449">Lipoprotein</keyword>
<dbReference type="EMBL" id="JAGDYL010000026">
    <property type="protein sequence ID" value="MBO1806227.1"/>
    <property type="molecule type" value="Genomic_DNA"/>
</dbReference>
<feature type="signal peptide" evidence="7">
    <location>
        <begin position="1"/>
        <end position="26"/>
    </location>
</feature>